<sequence>MRISTMGIAAVLSVMIVSLASCGKKSRVISRGDMARIYAEMFVIDQRIYFDREARGMADSLLVYEPIFEKYGYTSDDYRQSMAHYIKDPDRYARILRESTVILETRLRELRAEKEKLDLLSKGMAASAVFAPERIFFLSGMANKDLLTVDSLSFFIDSTGGAFDFDVQKGYDTVYAGPVFRVMSDTLAAGDSVRTVEDSISAAVPEVGRNSSRMPARKLKPTPVHLEKSRMK</sequence>
<dbReference type="InterPro" id="IPR025381">
    <property type="entry name" value="DUF4296"/>
</dbReference>
<dbReference type="AlphaFoldDB" id="A0A9D9IGG8"/>
<reference evidence="3" key="2">
    <citation type="journal article" date="2021" name="PeerJ">
        <title>Extensive microbial diversity within the chicken gut microbiome revealed by metagenomics and culture.</title>
        <authorList>
            <person name="Gilroy R."/>
            <person name="Ravi A."/>
            <person name="Getino M."/>
            <person name="Pursley I."/>
            <person name="Horton D.L."/>
            <person name="Alikhan N.F."/>
            <person name="Baker D."/>
            <person name="Gharbi K."/>
            <person name="Hall N."/>
            <person name="Watson M."/>
            <person name="Adriaenssens E.M."/>
            <person name="Foster-Nyarko E."/>
            <person name="Jarju S."/>
            <person name="Secka A."/>
            <person name="Antonio M."/>
            <person name="Oren A."/>
            <person name="Chaudhuri R.R."/>
            <person name="La Ragione R."/>
            <person name="Hildebrand F."/>
            <person name="Pallen M.J."/>
        </authorList>
    </citation>
    <scope>NUCLEOTIDE SEQUENCE</scope>
    <source>
        <strain evidence="3">B2-22910</strain>
    </source>
</reference>
<organism evidence="3 4">
    <name type="scientific">Candidatus Cryptobacteroides faecavium</name>
    <dbReference type="NCBI Taxonomy" id="2840762"/>
    <lineage>
        <taxon>Bacteria</taxon>
        <taxon>Pseudomonadati</taxon>
        <taxon>Bacteroidota</taxon>
        <taxon>Bacteroidia</taxon>
        <taxon>Bacteroidales</taxon>
        <taxon>Candidatus Cryptobacteroides</taxon>
    </lineage>
</organism>
<evidence type="ECO:0000259" key="2">
    <source>
        <dbReference type="Pfam" id="PF14129"/>
    </source>
</evidence>
<evidence type="ECO:0000313" key="4">
    <source>
        <dbReference type="Proteomes" id="UP000823603"/>
    </source>
</evidence>
<reference evidence="3" key="1">
    <citation type="submission" date="2020-10" db="EMBL/GenBank/DDBJ databases">
        <authorList>
            <person name="Gilroy R."/>
        </authorList>
    </citation>
    <scope>NUCLEOTIDE SEQUENCE</scope>
    <source>
        <strain evidence="3">B2-22910</strain>
    </source>
</reference>
<protein>
    <submittedName>
        <fullName evidence="3">DUF4296 domain-containing protein</fullName>
    </submittedName>
</protein>
<feature type="region of interest" description="Disordered" evidence="1">
    <location>
        <begin position="207"/>
        <end position="232"/>
    </location>
</feature>
<evidence type="ECO:0000256" key="1">
    <source>
        <dbReference type="SAM" id="MobiDB-lite"/>
    </source>
</evidence>
<comment type="caution">
    <text evidence="3">The sequence shown here is derived from an EMBL/GenBank/DDBJ whole genome shotgun (WGS) entry which is preliminary data.</text>
</comment>
<name>A0A9D9IGG8_9BACT</name>
<accession>A0A9D9IGG8</accession>
<evidence type="ECO:0000313" key="3">
    <source>
        <dbReference type="EMBL" id="MBO8471313.1"/>
    </source>
</evidence>
<proteinExistence type="predicted"/>
<dbReference type="PROSITE" id="PS51257">
    <property type="entry name" value="PROKAR_LIPOPROTEIN"/>
    <property type="match status" value="1"/>
</dbReference>
<dbReference type="Pfam" id="PF14129">
    <property type="entry name" value="DUF4296"/>
    <property type="match status" value="1"/>
</dbReference>
<feature type="domain" description="DUF4296" evidence="2">
    <location>
        <begin position="27"/>
        <end position="105"/>
    </location>
</feature>
<dbReference type="EMBL" id="JADIMB010000085">
    <property type="protein sequence ID" value="MBO8471313.1"/>
    <property type="molecule type" value="Genomic_DNA"/>
</dbReference>
<gene>
    <name evidence="3" type="ORF">IAB82_05910</name>
</gene>
<dbReference type="Proteomes" id="UP000823603">
    <property type="component" value="Unassembled WGS sequence"/>
</dbReference>